<feature type="domain" description="DDE Tnp4" evidence="8">
    <location>
        <begin position="173"/>
        <end position="337"/>
    </location>
</feature>
<evidence type="ECO:0000256" key="2">
    <source>
        <dbReference type="ARBA" id="ARBA00004123"/>
    </source>
</evidence>
<evidence type="ECO:0000256" key="6">
    <source>
        <dbReference type="ARBA" id="ARBA00022801"/>
    </source>
</evidence>
<protein>
    <recommendedName>
        <fullName evidence="8">DDE Tnp4 domain-containing protein</fullName>
    </recommendedName>
</protein>
<dbReference type="EnsemblMetazoa" id="GMOY014242.R1402">
    <property type="protein sequence ID" value="GMOY014242.P1402"/>
    <property type="gene ID" value="GMOY014242"/>
</dbReference>
<accession>A0ABK9NGD0</accession>
<dbReference type="Proteomes" id="UP000092444">
    <property type="component" value="Unassembled WGS sequence"/>
</dbReference>
<evidence type="ECO:0000256" key="1">
    <source>
        <dbReference type="ARBA" id="ARBA00001968"/>
    </source>
</evidence>
<keyword evidence="7" id="KW-0539">Nucleus</keyword>
<dbReference type="EMBL" id="CCAG010000864">
    <property type="status" value="NOT_ANNOTATED_CDS"/>
    <property type="molecule type" value="Genomic_DNA"/>
</dbReference>
<reference evidence="9" key="1">
    <citation type="submission" date="2025-05" db="UniProtKB">
        <authorList>
            <consortium name="EnsemblMetazoa"/>
        </authorList>
    </citation>
    <scope>IDENTIFICATION</scope>
    <source>
        <strain evidence="9">Yale</strain>
    </source>
</reference>
<dbReference type="InterPro" id="IPR027806">
    <property type="entry name" value="HARBI1_dom"/>
</dbReference>
<evidence type="ECO:0000256" key="4">
    <source>
        <dbReference type="ARBA" id="ARBA00022722"/>
    </source>
</evidence>
<comment type="cofactor">
    <cofactor evidence="1">
        <name>a divalent metal cation</name>
        <dbReference type="ChEBI" id="CHEBI:60240"/>
    </cofactor>
</comment>
<name>A0ABK9NGD0_GLOMM</name>
<evidence type="ECO:0000313" key="10">
    <source>
        <dbReference type="Proteomes" id="UP000092444"/>
    </source>
</evidence>
<dbReference type="InterPro" id="IPR045249">
    <property type="entry name" value="HARBI1-like"/>
</dbReference>
<keyword evidence="4" id="KW-0540">Nuclease</keyword>
<sequence length="403" mass="46668">MMDNDDLIILVMITGMMYEYYRRRRRYKKRFWVRPLYKNRDVDGFFVTAFDHMYNKDFEQFKVNVRMNPEIFDLLLNLTEEKLTKSSCRPSISAKCRLFLTLLYLAHGESVRYLSLTFKMGASTVRSIIQETSRVLWDILAPLYMSTPNKSGWKRIAVDFENVWNLPHCVGAIDAKHINIVRPANSGSQYYKNKGTYSIALLAACGADYIFTAIDVSACGPQSDDCIMRRSEFVRRLVQNQLELPESTIITGTNIQFPYYFIGDSACPLRNNLMRPYPGILLPKDKETFNKRLSRGRETIENAFGVLASRWRVLLSQIHMKPENAASVVKATVVLHNFVKTHDESYCPREYVDFEENGEVKSGLWRQNTAPLRKARKLSGNNASRSAFHIRDILKNYLIQNEI</sequence>
<keyword evidence="6" id="KW-0378">Hydrolase</keyword>
<dbReference type="PANTHER" id="PTHR22930:SF269">
    <property type="entry name" value="NUCLEASE HARBI1-LIKE PROTEIN"/>
    <property type="match status" value="1"/>
</dbReference>
<keyword evidence="10" id="KW-1185">Reference proteome</keyword>
<comment type="subcellular location">
    <subcellularLocation>
        <location evidence="2">Nucleus</location>
    </subcellularLocation>
</comment>
<proteinExistence type="inferred from homology"/>
<evidence type="ECO:0000256" key="5">
    <source>
        <dbReference type="ARBA" id="ARBA00022723"/>
    </source>
</evidence>
<evidence type="ECO:0000313" key="9">
    <source>
        <dbReference type="EnsemblMetazoa" id="GMOY014242.P1402"/>
    </source>
</evidence>
<organism evidence="9 10">
    <name type="scientific">Glossina morsitans morsitans</name>
    <name type="common">Savannah tsetse fly</name>
    <dbReference type="NCBI Taxonomy" id="37546"/>
    <lineage>
        <taxon>Eukaryota</taxon>
        <taxon>Metazoa</taxon>
        <taxon>Ecdysozoa</taxon>
        <taxon>Arthropoda</taxon>
        <taxon>Hexapoda</taxon>
        <taxon>Insecta</taxon>
        <taxon>Pterygota</taxon>
        <taxon>Neoptera</taxon>
        <taxon>Endopterygota</taxon>
        <taxon>Diptera</taxon>
        <taxon>Brachycera</taxon>
        <taxon>Muscomorpha</taxon>
        <taxon>Hippoboscoidea</taxon>
        <taxon>Glossinidae</taxon>
        <taxon>Glossina</taxon>
    </lineage>
</organism>
<dbReference type="PANTHER" id="PTHR22930">
    <property type="match status" value="1"/>
</dbReference>
<evidence type="ECO:0000256" key="3">
    <source>
        <dbReference type="ARBA" id="ARBA00006958"/>
    </source>
</evidence>
<keyword evidence="5" id="KW-0479">Metal-binding</keyword>
<comment type="similarity">
    <text evidence="3">Belongs to the HARBI1 family.</text>
</comment>
<evidence type="ECO:0000256" key="7">
    <source>
        <dbReference type="ARBA" id="ARBA00023242"/>
    </source>
</evidence>
<dbReference type="Pfam" id="PF13359">
    <property type="entry name" value="DDE_Tnp_4"/>
    <property type="match status" value="1"/>
</dbReference>
<evidence type="ECO:0000259" key="8">
    <source>
        <dbReference type="Pfam" id="PF13359"/>
    </source>
</evidence>